<dbReference type="AlphaFoldDB" id="A0A2P7QV07"/>
<dbReference type="EMBL" id="PXYI01000002">
    <property type="protein sequence ID" value="PSJ41785.1"/>
    <property type="molecule type" value="Genomic_DNA"/>
</dbReference>
<evidence type="ECO:0000313" key="2">
    <source>
        <dbReference type="EMBL" id="PSJ41785.1"/>
    </source>
</evidence>
<feature type="region of interest" description="Disordered" evidence="1">
    <location>
        <begin position="340"/>
        <end position="371"/>
    </location>
</feature>
<reference evidence="2 3" key="1">
    <citation type="submission" date="2018-03" db="EMBL/GenBank/DDBJ databases">
        <title>The draft genome of Sphingosinicella sp. GL-C-18.</title>
        <authorList>
            <person name="Liu L."/>
            <person name="Li L."/>
            <person name="Liang L."/>
            <person name="Zhang X."/>
            <person name="Wang T."/>
        </authorList>
    </citation>
    <scope>NUCLEOTIDE SEQUENCE [LARGE SCALE GENOMIC DNA]</scope>
    <source>
        <strain evidence="2 3">GL-C-18</strain>
    </source>
</reference>
<comment type="caution">
    <text evidence="2">The sequence shown here is derived from an EMBL/GenBank/DDBJ whole genome shotgun (WGS) entry which is preliminary data.</text>
</comment>
<gene>
    <name evidence="2" type="ORF">C7I55_05745</name>
</gene>
<protein>
    <submittedName>
        <fullName evidence="2">Uncharacterized protein</fullName>
    </submittedName>
</protein>
<sequence>MQFPNDIQAALLFERRVDDLESIVRTFLRIEEARSGTRFNVPESKPGLFYRLFGADEMTITFEYVDRAADMALFQQPLASRVTGLLCPDVRERLVRNRSMILINVSHGVLGNSPEAMQALALIGLPMEGQSLPQFKARLELCALAARIACDHAPPSVVHWTQSNQLIPGETFDAYAAPKTPSPLHVHPYLFGERGRSGEAPKVGIRTFGVRHFLGREVLVEPSVLPWAANYEIILTFLRIATIDNGYVIPDGDTFGPEDHSVSYRVVHRDAEADDLPLYVLTPLLHREHGFVSADYVPRDRIFDDRMPPPELMPGDAEAKMALANEWREKRAMAERIGARFTVRAKGPTSSAPPPPAPRIGQRPVFGRKKT</sequence>
<evidence type="ECO:0000313" key="3">
    <source>
        <dbReference type="Proteomes" id="UP000241167"/>
    </source>
</evidence>
<organism evidence="2 3">
    <name type="scientific">Allosphingosinicella deserti</name>
    <dbReference type="NCBI Taxonomy" id="2116704"/>
    <lineage>
        <taxon>Bacteria</taxon>
        <taxon>Pseudomonadati</taxon>
        <taxon>Pseudomonadota</taxon>
        <taxon>Alphaproteobacteria</taxon>
        <taxon>Sphingomonadales</taxon>
        <taxon>Sphingomonadaceae</taxon>
        <taxon>Allosphingosinicella</taxon>
    </lineage>
</organism>
<dbReference type="OrthoDB" id="7443908at2"/>
<dbReference type="RefSeq" id="WP_106511951.1">
    <property type="nucleotide sequence ID" value="NZ_PXYI01000002.1"/>
</dbReference>
<proteinExistence type="predicted"/>
<accession>A0A2P7QV07</accession>
<name>A0A2P7QV07_9SPHN</name>
<dbReference type="Proteomes" id="UP000241167">
    <property type="component" value="Unassembled WGS sequence"/>
</dbReference>
<keyword evidence="3" id="KW-1185">Reference proteome</keyword>
<evidence type="ECO:0000256" key="1">
    <source>
        <dbReference type="SAM" id="MobiDB-lite"/>
    </source>
</evidence>